<reference evidence="1" key="1">
    <citation type="submission" date="2021-02" db="EMBL/GenBank/DDBJ databases">
        <authorList>
            <consortium name="DOE Joint Genome Institute"/>
            <person name="Ahrendt S."/>
            <person name="Looney B.P."/>
            <person name="Miyauchi S."/>
            <person name="Morin E."/>
            <person name="Drula E."/>
            <person name="Courty P.E."/>
            <person name="Chicoki N."/>
            <person name="Fauchery L."/>
            <person name="Kohler A."/>
            <person name="Kuo A."/>
            <person name="Labutti K."/>
            <person name="Pangilinan J."/>
            <person name="Lipzen A."/>
            <person name="Riley R."/>
            <person name="Andreopoulos W."/>
            <person name="He G."/>
            <person name="Johnson J."/>
            <person name="Barry K.W."/>
            <person name="Grigoriev I.V."/>
            <person name="Nagy L."/>
            <person name="Hibbett D."/>
            <person name="Henrissat B."/>
            <person name="Matheny P.B."/>
            <person name="Labbe J."/>
            <person name="Martin F."/>
        </authorList>
    </citation>
    <scope>NUCLEOTIDE SEQUENCE</scope>
    <source>
        <strain evidence="1">FP105234-sp</strain>
    </source>
</reference>
<reference evidence="1" key="2">
    <citation type="journal article" date="2022" name="New Phytol.">
        <title>Evolutionary transition to the ectomycorrhizal habit in the genomes of a hyperdiverse lineage of mushroom-forming fungi.</title>
        <authorList>
            <person name="Looney B."/>
            <person name="Miyauchi S."/>
            <person name="Morin E."/>
            <person name="Drula E."/>
            <person name="Courty P.E."/>
            <person name="Kohler A."/>
            <person name="Kuo A."/>
            <person name="LaButti K."/>
            <person name="Pangilinan J."/>
            <person name="Lipzen A."/>
            <person name="Riley R."/>
            <person name="Andreopoulos W."/>
            <person name="He G."/>
            <person name="Johnson J."/>
            <person name="Nolan M."/>
            <person name="Tritt A."/>
            <person name="Barry K.W."/>
            <person name="Grigoriev I.V."/>
            <person name="Nagy L.G."/>
            <person name="Hibbett D."/>
            <person name="Henrissat B."/>
            <person name="Matheny P.B."/>
            <person name="Labbe J."/>
            <person name="Martin F.M."/>
        </authorList>
    </citation>
    <scope>NUCLEOTIDE SEQUENCE</scope>
    <source>
        <strain evidence="1">FP105234-sp</strain>
    </source>
</reference>
<organism evidence="1 2">
    <name type="scientific">Auriscalpium vulgare</name>
    <dbReference type="NCBI Taxonomy" id="40419"/>
    <lineage>
        <taxon>Eukaryota</taxon>
        <taxon>Fungi</taxon>
        <taxon>Dikarya</taxon>
        <taxon>Basidiomycota</taxon>
        <taxon>Agaricomycotina</taxon>
        <taxon>Agaricomycetes</taxon>
        <taxon>Russulales</taxon>
        <taxon>Auriscalpiaceae</taxon>
        <taxon>Auriscalpium</taxon>
    </lineage>
</organism>
<accession>A0ACB8RC21</accession>
<comment type="caution">
    <text evidence="1">The sequence shown here is derived from an EMBL/GenBank/DDBJ whole genome shotgun (WGS) entry which is preliminary data.</text>
</comment>
<dbReference type="EMBL" id="MU276110">
    <property type="protein sequence ID" value="KAI0041659.1"/>
    <property type="molecule type" value="Genomic_DNA"/>
</dbReference>
<keyword evidence="2" id="KW-1185">Reference proteome</keyword>
<evidence type="ECO:0000313" key="2">
    <source>
        <dbReference type="Proteomes" id="UP000814033"/>
    </source>
</evidence>
<gene>
    <name evidence="1" type="ORF">FA95DRAFT_1565168</name>
</gene>
<sequence>MVQVDRAIDVAGAGENERTEGKCRASVSALPSSMPCEDDATVGGREDESVDDGVDRALAWHASSATILLGRRSVTD</sequence>
<name>A0ACB8RC21_9AGAM</name>
<dbReference type="Proteomes" id="UP000814033">
    <property type="component" value="Unassembled WGS sequence"/>
</dbReference>
<proteinExistence type="predicted"/>
<evidence type="ECO:0000313" key="1">
    <source>
        <dbReference type="EMBL" id="KAI0041659.1"/>
    </source>
</evidence>
<protein>
    <submittedName>
        <fullName evidence="1">Uncharacterized protein</fullName>
    </submittedName>
</protein>